<evidence type="ECO:0000256" key="10">
    <source>
        <dbReference type="ARBA" id="ARBA00023015"/>
    </source>
</evidence>
<dbReference type="GO" id="GO:0005730">
    <property type="term" value="C:nucleolus"/>
    <property type="evidence" value="ECO:0007669"/>
    <property type="project" value="UniProtKB-SubCell"/>
</dbReference>
<accession>A0A8H4F1A0</accession>
<feature type="compositionally biased region" description="Basic and acidic residues" evidence="24">
    <location>
        <begin position="213"/>
        <end position="223"/>
    </location>
</feature>
<feature type="compositionally biased region" description="Polar residues" evidence="24">
    <location>
        <begin position="84"/>
        <end position="104"/>
    </location>
</feature>
<feature type="compositionally biased region" description="Basic and acidic residues" evidence="24">
    <location>
        <begin position="310"/>
        <end position="322"/>
    </location>
</feature>
<dbReference type="Proteomes" id="UP000469890">
    <property type="component" value="Unassembled WGS sequence"/>
</dbReference>
<comment type="function">
    <text evidence="19">Catalyzes the 2 serial methylation steps for the conversion of the 7-monomethylguanosine (m(7)G) caps of snRNAs and snoRNAs to a 2,2,7-trimethylguanosine (m(2,2,7)G) cap structure. The enzyme is specific for guanine, and N7 methylation must precede N2 methylation. Hypermethylation of the m7G cap of U snRNAs leads to their concentration in nuclear foci, their colocalization with coilin and the formation of canonical Cajal bodies (CBs). Plays a role in transcriptional regulation.</text>
</comment>
<dbReference type="GO" id="GO:0071164">
    <property type="term" value="F:RNA cap trimethylguanosine synthase activity"/>
    <property type="evidence" value="ECO:0007669"/>
    <property type="project" value="TreeGrafter"/>
</dbReference>
<evidence type="ECO:0000256" key="22">
    <source>
        <dbReference type="ARBA" id="ARBA00081504"/>
    </source>
</evidence>
<evidence type="ECO:0000313" key="26">
    <source>
        <dbReference type="Proteomes" id="UP000469890"/>
    </source>
</evidence>
<evidence type="ECO:0000256" key="14">
    <source>
        <dbReference type="ARBA" id="ARBA00047418"/>
    </source>
</evidence>
<proteinExistence type="inferred from homology"/>
<feature type="compositionally biased region" description="Low complexity" evidence="24">
    <location>
        <begin position="299"/>
        <end position="309"/>
    </location>
</feature>
<evidence type="ECO:0000256" key="7">
    <source>
        <dbReference type="ARBA" id="ARBA00022603"/>
    </source>
</evidence>
<keyword evidence="11" id="KW-0804">Transcription</keyword>
<evidence type="ECO:0000256" key="9">
    <source>
        <dbReference type="ARBA" id="ARBA00022691"/>
    </source>
</evidence>
<keyword evidence="5" id="KW-0963">Cytoplasm</keyword>
<dbReference type="InterPro" id="IPR029063">
    <property type="entry name" value="SAM-dependent_MTases_sf"/>
</dbReference>
<keyword evidence="7 25" id="KW-0489">Methyltransferase</keyword>
<evidence type="ECO:0000256" key="15">
    <source>
        <dbReference type="ARBA" id="ARBA00048740"/>
    </source>
</evidence>
<evidence type="ECO:0000256" key="12">
    <source>
        <dbReference type="ARBA" id="ARBA00023242"/>
    </source>
</evidence>
<comment type="catalytic activity">
    <reaction evidence="15">
        <text>a 5'-end (N(7)-methyl 5'-triphosphoguanosine)-ribonucleoside in snoRNA + S-adenosyl-L-methionine = a 5'-end (N(2),N(7)-dimethyl 5'-triphosphoguanosine)-ribonucleoside in snoRNA + S-adenosyl-L-homocysteine + H(+)</text>
        <dbReference type="Rhea" id="RHEA:78475"/>
        <dbReference type="Rhea" id="RHEA-COMP:19086"/>
        <dbReference type="Rhea" id="RHEA-COMP:19088"/>
        <dbReference type="ChEBI" id="CHEBI:15378"/>
        <dbReference type="ChEBI" id="CHEBI:57856"/>
        <dbReference type="ChEBI" id="CHEBI:59789"/>
        <dbReference type="ChEBI" id="CHEBI:156461"/>
        <dbReference type="ChEBI" id="CHEBI:172880"/>
    </reaction>
    <physiologicalReaction direction="left-to-right" evidence="15">
        <dbReference type="Rhea" id="RHEA:78476"/>
    </physiologicalReaction>
</comment>
<feature type="compositionally biased region" description="Acidic residues" evidence="24">
    <location>
        <begin position="134"/>
        <end position="159"/>
    </location>
</feature>
<comment type="subunit">
    <text evidence="20">May form homooligomers. Interacts with CREBBP/CBP, EED/WAIT1, EP300/P300, NCOA6/PRIP, PPARBP/PBP and SMN.</text>
</comment>
<evidence type="ECO:0000313" key="25">
    <source>
        <dbReference type="EMBL" id="KAF1802336.1"/>
    </source>
</evidence>
<dbReference type="AlphaFoldDB" id="A0A8H4F1A0"/>
<sequence length="751" mass="84706">MWKFDSNQKIVLLDSDSDDQSDIQVRASPAVVVVNNDDEDDIQEIQDFRIPRRREWQPDETPFHDARDDNIVLSDSDDEDPVQSEPSVTLSVSSGKGETTSTHLPSEEAHDLEGNDDQAEKAVDIKKRVIKQDQDEEDEYDEIDDDSEEKEEEEEEEGCDYARELYRKRNRWPYGRDSTEDGSDSNDGFYDDTNSTDDDEEDLPITAFNKTNSKVETKADDQPSKSPKNTSQNDKDQDEDSRVMRLTELCRKALQENKKVTLASRKSNPAADRLDSNKGNDKQPSPSTSQTTNALVENTKTVITTSTIITKEDQQSTDKPVENQDSSEATIAEIVQETMQVTVEQIGVPESEVQQTQDTEKSDRSQEQQSQEGEDVAMETVNQETEHSETTSQQQSALESYVDSAVKERIEELKRQLANNQKEIVEEEEETTVDDVLHEAATLVNSLKEATDETEGVVNEAQPMDEDDKPEEIPISKAAVRNDPYSGYLAPNGRKTKRQKTKKQRIMDPSTVYNNVIVSYSQETMPKDMQKYYYQRYAYFSKFDQGILMDKEGWFSVTPEKIARHIALRCQSDIIIDAFCGCGGNSIQFALTCERVIAIDLDPVKLHCARENAKIYGVADRIEFILGDFFDLAPNLKADCVFLSPPWGGPAYMAEDVYDLKSMIPGDGMNIHKIASSITPNVAFFVPRNTDPQQLAQLAGPGNTCEIELNSLNGKIKALTAYYGELINYDQLEKIEADIAEEELIAKIAQY</sequence>
<dbReference type="GO" id="GO:0005737">
    <property type="term" value="C:cytoplasm"/>
    <property type="evidence" value="ECO:0007669"/>
    <property type="project" value="UniProtKB-SubCell"/>
</dbReference>
<evidence type="ECO:0000256" key="11">
    <source>
        <dbReference type="ARBA" id="ARBA00023163"/>
    </source>
</evidence>
<feature type="compositionally biased region" description="Basic and acidic residues" evidence="24">
    <location>
        <begin position="240"/>
        <end position="259"/>
    </location>
</feature>
<dbReference type="PANTHER" id="PTHR14741">
    <property type="entry name" value="S-ADENOSYLMETHIONINE-DEPENDENT METHYLTRANSFERASE RELATED"/>
    <property type="match status" value="1"/>
</dbReference>
<feature type="compositionally biased region" description="Acidic residues" evidence="24">
    <location>
        <begin position="194"/>
        <end position="203"/>
    </location>
</feature>
<keyword evidence="10" id="KW-0805">Transcription regulation</keyword>
<dbReference type="EMBL" id="JAAECE010000004">
    <property type="protein sequence ID" value="KAF1802336.1"/>
    <property type="molecule type" value="Genomic_DNA"/>
</dbReference>
<dbReference type="GO" id="GO:0015030">
    <property type="term" value="C:Cajal body"/>
    <property type="evidence" value="ECO:0007669"/>
    <property type="project" value="UniProtKB-SubCell"/>
</dbReference>
<evidence type="ECO:0000256" key="4">
    <source>
        <dbReference type="ARBA" id="ARBA00018517"/>
    </source>
</evidence>
<evidence type="ECO:0000256" key="16">
    <source>
        <dbReference type="ARBA" id="ARBA00048763"/>
    </source>
</evidence>
<keyword evidence="9" id="KW-0949">S-adenosyl-L-methionine</keyword>
<evidence type="ECO:0000256" key="20">
    <source>
        <dbReference type="ARBA" id="ARBA00064494"/>
    </source>
</evidence>
<feature type="compositionally biased region" description="Basic and acidic residues" evidence="24">
    <location>
        <begin position="105"/>
        <end position="133"/>
    </location>
</feature>
<evidence type="ECO:0000256" key="8">
    <source>
        <dbReference type="ARBA" id="ARBA00022679"/>
    </source>
</evidence>
<keyword evidence="6" id="KW-0597">Phosphoprotein</keyword>
<evidence type="ECO:0000256" key="6">
    <source>
        <dbReference type="ARBA" id="ARBA00022553"/>
    </source>
</evidence>
<dbReference type="SUPFAM" id="SSF53335">
    <property type="entry name" value="S-adenosyl-L-methionine-dependent methyltransferases"/>
    <property type="match status" value="1"/>
</dbReference>
<protein>
    <recommendedName>
        <fullName evidence="4">Trimethylguanosine synthase</fullName>
    </recommendedName>
    <alternativeName>
        <fullName evidence="18">Cap-specific guanine-N(2) methyltransferase</fullName>
    </alternativeName>
    <alternativeName>
        <fullName evidence="21">Nuclear receptor coactivator 6-interacting protein</fullName>
    </alternativeName>
    <alternativeName>
        <fullName evidence="22">PRIP-interacting protein with methyltransferase motif</fullName>
    </alternativeName>
</protein>
<feature type="coiled-coil region" evidence="23">
    <location>
        <begin position="403"/>
        <end position="430"/>
    </location>
</feature>
<evidence type="ECO:0000256" key="2">
    <source>
        <dbReference type="ARBA" id="ARBA00004496"/>
    </source>
</evidence>
<evidence type="ECO:0000256" key="13">
    <source>
        <dbReference type="ARBA" id="ARBA00025783"/>
    </source>
</evidence>
<evidence type="ECO:0000256" key="23">
    <source>
        <dbReference type="SAM" id="Coils"/>
    </source>
</evidence>
<keyword evidence="12" id="KW-0539">Nucleus</keyword>
<dbReference type="FunFam" id="3.40.50.150:FF:000066">
    <property type="entry name" value="Trimethylguanosine synthase 1"/>
    <property type="match status" value="1"/>
</dbReference>
<comment type="catalytic activity">
    <reaction evidence="14">
        <text>a 5'-end (N(2),N(7)-dimethyl 5'-triphosphoguanosine)-ribonucleoside in snoRNA + S-adenosyl-L-methionine = a 5'-end (N(2),N(2),N(7)-trimethyl 5'-triphosphoguanosine)-ribonucleoside in snoRNA + S-adenosyl-L-homocysteine + H(+)</text>
        <dbReference type="Rhea" id="RHEA:78507"/>
        <dbReference type="Rhea" id="RHEA-COMP:19088"/>
        <dbReference type="Rhea" id="RHEA-COMP:19090"/>
        <dbReference type="ChEBI" id="CHEBI:15378"/>
        <dbReference type="ChEBI" id="CHEBI:57856"/>
        <dbReference type="ChEBI" id="CHEBI:59789"/>
        <dbReference type="ChEBI" id="CHEBI:167623"/>
        <dbReference type="ChEBI" id="CHEBI:172880"/>
    </reaction>
    <physiologicalReaction direction="left-to-right" evidence="14">
        <dbReference type="Rhea" id="RHEA:78508"/>
    </physiologicalReaction>
</comment>
<dbReference type="CDD" id="cd02440">
    <property type="entry name" value="AdoMet_MTases"/>
    <property type="match status" value="1"/>
</dbReference>
<evidence type="ECO:0000256" key="17">
    <source>
        <dbReference type="ARBA" id="ARBA00049075"/>
    </source>
</evidence>
<feature type="compositionally biased region" description="Basic and acidic residues" evidence="24">
    <location>
        <begin position="46"/>
        <end position="70"/>
    </location>
</feature>
<feature type="region of interest" description="Disordered" evidence="24">
    <location>
        <begin position="37"/>
        <end position="399"/>
    </location>
</feature>
<feature type="compositionally biased region" description="Basic and acidic residues" evidence="24">
    <location>
        <begin position="272"/>
        <end position="281"/>
    </location>
</feature>
<evidence type="ECO:0000256" key="3">
    <source>
        <dbReference type="ARBA" id="ARBA00004604"/>
    </source>
</evidence>
<evidence type="ECO:0000256" key="18">
    <source>
        <dbReference type="ARBA" id="ARBA00049790"/>
    </source>
</evidence>
<dbReference type="Gene3D" id="3.40.50.150">
    <property type="entry name" value="Vaccinia Virus protein VP39"/>
    <property type="match status" value="1"/>
</dbReference>
<comment type="similarity">
    <text evidence="13">Belongs to the methyltransferase superfamily. Trimethylguanosine synthase family.</text>
</comment>
<reference evidence="25 26" key="1">
    <citation type="submission" date="2019-09" db="EMBL/GenBank/DDBJ databases">
        <authorList>
            <consortium name="DOE Joint Genome Institute"/>
            <person name="Mondo S.J."/>
            <person name="Navarro-Mendoza M.I."/>
            <person name="Perez-Arques C."/>
            <person name="Panchal S."/>
            <person name="Nicolas F.E."/>
            <person name="Ganguly P."/>
            <person name="Pangilinan J."/>
            <person name="Grigoriev I."/>
            <person name="Heitman J."/>
            <person name="Sanya K."/>
            <person name="Garre V."/>
        </authorList>
    </citation>
    <scope>NUCLEOTIDE SEQUENCE [LARGE SCALE GENOMIC DNA]</scope>
    <source>
        <strain evidence="25 26">MU402</strain>
    </source>
</reference>
<feature type="compositionally biased region" description="Polar residues" evidence="24">
    <location>
        <begin position="282"/>
        <end position="298"/>
    </location>
</feature>
<organism evidence="25 26">
    <name type="scientific">Mucor circinelloides f. lusitanicus</name>
    <name type="common">Mucor racemosus var. lusitanicus</name>
    <dbReference type="NCBI Taxonomy" id="29924"/>
    <lineage>
        <taxon>Eukaryota</taxon>
        <taxon>Fungi</taxon>
        <taxon>Fungi incertae sedis</taxon>
        <taxon>Mucoromycota</taxon>
        <taxon>Mucoromycotina</taxon>
        <taxon>Mucoromycetes</taxon>
        <taxon>Mucorales</taxon>
        <taxon>Mucorineae</taxon>
        <taxon>Mucoraceae</taxon>
        <taxon>Mucor</taxon>
    </lineage>
</organism>
<dbReference type="Pfam" id="PF09445">
    <property type="entry name" value="Methyltransf_15"/>
    <property type="match status" value="1"/>
</dbReference>
<dbReference type="PANTHER" id="PTHR14741:SF32">
    <property type="entry name" value="TRIMETHYLGUANOSINE SYNTHASE"/>
    <property type="match status" value="1"/>
</dbReference>
<evidence type="ECO:0000256" key="5">
    <source>
        <dbReference type="ARBA" id="ARBA00022490"/>
    </source>
</evidence>
<comment type="catalytic activity">
    <reaction evidence="16">
        <text>a 5'-end (N(2),N(7)-dimethyl 5'-triphosphoguanosine)-ribonucleoside in snRNA + S-adenosyl-L-methionine = a 5'-end (N(2),N(2),N(7)-trimethyl 5'-triphosphoguanosine)-ribonucleoside in snRNA + S-adenosyl-L-homocysteine + H(+)</text>
        <dbReference type="Rhea" id="RHEA:78479"/>
        <dbReference type="Rhea" id="RHEA-COMP:19087"/>
        <dbReference type="Rhea" id="RHEA-COMP:19089"/>
        <dbReference type="ChEBI" id="CHEBI:15378"/>
        <dbReference type="ChEBI" id="CHEBI:57856"/>
        <dbReference type="ChEBI" id="CHEBI:59789"/>
        <dbReference type="ChEBI" id="CHEBI:167623"/>
        <dbReference type="ChEBI" id="CHEBI:172880"/>
    </reaction>
    <physiologicalReaction direction="left-to-right" evidence="16">
        <dbReference type="Rhea" id="RHEA:78480"/>
    </physiologicalReaction>
</comment>
<dbReference type="InterPro" id="IPR019012">
    <property type="entry name" value="RNA_cap_Gua-N2-MeTrfase"/>
</dbReference>
<comment type="caution">
    <text evidence="25">The sequence shown here is derived from an EMBL/GenBank/DDBJ whole genome shotgun (WGS) entry which is preliminary data.</text>
</comment>
<gene>
    <name evidence="25" type="ORF">FB192DRAFT_1377633</name>
</gene>
<keyword evidence="23" id="KW-0175">Coiled coil</keyword>
<evidence type="ECO:0000256" key="19">
    <source>
        <dbReference type="ARBA" id="ARBA00057179"/>
    </source>
</evidence>
<comment type="catalytic activity">
    <reaction evidence="17">
        <text>a 5'-end (N(7)-methyl 5'-triphosphoguanosine)-ribonucleoside in snRNA + S-adenosyl-L-methionine = a 5'-end (N(2),N(7)-dimethyl 5'-triphosphoguanosine)-ribonucleoside in snRNA + S-adenosyl-L-homocysteine + H(+)</text>
        <dbReference type="Rhea" id="RHEA:78471"/>
        <dbReference type="Rhea" id="RHEA-COMP:19085"/>
        <dbReference type="Rhea" id="RHEA-COMP:19087"/>
        <dbReference type="ChEBI" id="CHEBI:15378"/>
        <dbReference type="ChEBI" id="CHEBI:57856"/>
        <dbReference type="ChEBI" id="CHEBI:59789"/>
        <dbReference type="ChEBI" id="CHEBI:156461"/>
        <dbReference type="ChEBI" id="CHEBI:172880"/>
    </reaction>
    <physiologicalReaction direction="left-to-right" evidence="17">
        <dbReference type="Rhea" id="RHEA:78472"/>
    </physiologicalReaction>
</comment>
<keyword evidence="8 25" id="KW-0808">Transferase</keyword>
<comment type="subcellular location">
    <subcellularLocation>
        <location evidence="2">Cytoplasm</location>
    </subcellularLocation>
    <subcellularLocation>
        <location evidence="1">Nucleus</location>
        <location evidence="1">Cajal body</location>
    </subcellularLocation>
    <subcellularLocation>
        <location evidence="3">Nucleus</location>
        <location evidence="3">Nucleolus</location>
    </subcellularLocation>
</comment>
<evidence type="ECO:0000256" key="21">
    <source>
        <dbReference type="ARBA" id="ARBA00079339"/>
    </source>
</evidence>
<evidence type="ECO:0000256" key="1">
    <source>
        <dbReference type="ARBA" id="ARBA00004408"/>
    </source>
</evidence>
<evidence type="ECO:0000256" key="24">
    <source>
        <dbReference type="SAM" id="MobiDB-lite"/>
    </source>
</evidence>
<name>A0A8H4F1A0_MUCCL</name>